<dbReference type="FunCoup" id="Q9N4A0">
    <property type="interactions" value="266"/>
</dbReference>
<dbReference type="HOGENOM" id="CLU_1107907_0_0_1"/>
<dbReference type="AGR" id="WB:WBGene00022442"/>
<dbReference type="InParanoid" id="Q9N4A0"/>
<dbReference type="EMBL" id="BX284602">
    <property type="protein sequence ID" value="CCD72975.1"/>
    <property type="molecule type" value="Genomic_DNA"/>
</dbReference>
<dbReference type="SUPFAM" id="SSF56436">
    <property type="entry name" value="C-type lectin-like"/>
    <property type="match status" value="1"/>
</dbReference>
<name>Q9N4A0_CAEEL</name>
<evidence type="ECO:0000313" key="4">
    <source>
        <dbReference type="Proteomes" id="UP000001940"/>
    </source>
</evidence>
<dbReference type="InterPro" id="IPR016187">
    <property type="entry name" value="CTDL_fold"/>
</dbReference>
<dbReference type="PhylomeDB" id="Q9N4A0"/>
<dbReference type="Pfam" id="PF08277">
    <property type="entry name" value="PAN_3"/>
    <property type="match status" value="1"/>
</dbReference>
<keyword evidence="4" id="KW-1185">Reference proteome</keyword>
<accession>Q9N4A0</accession>
<dbReference type="CTD" id="190936"/>
<evidence type="ECO:0000313" key="5">
    <source>
        <dbReference type="WormBase" id="Y110A2AL.5"/>
    </source>
</evidence>
<feature type="chain" id="PRO_5004331575" evidence="1">
    <location>
        <begin position="21"/>
        <end position="246"/>
    </location>
</feature>
<dbReference type="GeneID" id="190936"/>
<dbReference type="PANTHER" id="PTHR47629:SF12">
    <property type="entry name" value="PAN-3 DOMAIN-CONTAINING PROTEIN"/>
    <property type="match status" value="1"/>
</dbReference>
<evidence type="ECO:0000313" key="3">
    <source>
        <dbReference type="EMBL" id="CCD72975.1"/>
    </source>
</evidence>
<dbReference type="Proteomes" id="UP000001940">
    <property type="component" value="Chromosome II"/>
</dbReference>
<dbReference type="PaxDb" id="6239-Y110A2AL.5"/>
<dbReference type="SMART" id="SM00605">
    <property type="entry name" value="CW"/>
    <property type="match status" value="1"/>
</dbReference>
<feature type="signal peptide" evidence="1">
    <location>
        <begin position="1"/>
        <end position="20"/>
    </location>
</feature>
<dbReference type="AlphaFoldDB" id="Q9N4A0"/>
<dbReference type="eggNOG" id="KOG4297">
    <property type="taxonomic scope" value="Eukaryota"/>
</dbReference>
<protein>
    <submittedName>
        <fullName evidence="3">PAN-3 domain-containing protein</fullName>
    </submittedName>
</protein>
<dbReference type="KEGG" id="cel:CELE_Y110A2AL.5"/>
<reference evidence="3 4" key="1">
    <citation type="journal article" date="1998" name="Science">
        <title>Genome sequence of the nematode C. elegans: a platform for investigating biology.</title>
        <authorList>
            <consortium name="The C. elegans sequencing consortium"/>
            <person name="Sulson J.E."/>
            <person name="Waterston R."/>
        </authorList>
    </citation>
    <scope>NUCLEOTIDE SEQUENCE [LARGE SCALE GENOMIC DNA]</scope>
    <source>
        <strain evidence="3 4">Bristol N2</strain>
    </source>
</reference>
<dbReference type="UCSC" id="Y110A2AL.5">
    <property type="organism name" value="c. elegans"/>
</dbReference>
<keyword evidence="1" id="KW-0732">Signal</keyword>
<evidence type="ECO:0000256" key="1">
    <source>
        <dbReference type="SAM" id="SignalP"/>
    </source>
</evidence>
<feature type="domain" description="PAN-3" evidence="2">
    <location>
        <begin position="5"/>
        <end position="137"/>
    </location>
</feature>
<sequence>MKFFYLTIALLLYKLPEADSQAFTMVVMEGSVATEVPSVRGTVNETFNCTAACANDTECILAYWDSDNKCVNYKYSEFDGGNNIKVDLSSKEFKVAIKTNKIDQCPSDTTPFGNYPYMDIRNGANLAYEWVPSGNELTLVNPCPAPGQPFRRTESLVVCIWTFNETVATREEAKTFCIGKGLKLTGIANKDEILALGGVCLDKERCWVDGYAPSCTTGSCTASQYTFEDGYTITEIGPFYENGKAV</sequence>
<dbReference type="PANTHER" id="PTHR47629">
    <property type="entry name" value="C-TYPE LECTIN-RELATED"/>
    <property type="match status" value="1"/>
</dbReference>
<proteinExistence type="predicted"/>
<dbReference type="RefSeq" id="NP_494385.1">
    <property type="nucleotide sequence ID" value="NM_061984.1"/>
</dbReference>
<gene>
    <name evidence="3" type="ORF">CELE_Y110A2AL.5</name>
    <name evidence="3 5" type="ORF">Y110A2AL.5</name>
</gene>
<dbReference type="InterPro" id="IPR006583">
    <property type="entry name" value="PAN-3_domain"/>
</dbReference>
<evidence type="ECO:0000259" key="2">
    <source>
        <dbReference type="SMART" id="SM00605"/>
    </source>
</evidence>
<organism evidence="3 4">
    <name type="scientific">Caenorhabditis elegans</name>
    <dbReference type="NCBI Taxonomy" id="6239"/>
    <lineage>
        <taxon>Eukaryota</taxon>
        <taxon>Metazoa</taxon>
        <taxon>Ecdysozoa</taxon>
        <taxon>Nematoda</taxon>
        <taxon>Chromadorea</taxon>
        <taxon>Rhabditida</taxon>
        <taxon>Rhabditina</taxon>
        <taxon>Rhabditomorpha</taxon>
        <taxon>Rhabditoidea</taxon>
        <taxon>Rhabditidae</taxon>
        <taxon>Peloderinae</taxon>
        <taxon>Caenorhabditis</taxon>
    </lineage>
</organism>
<dbReference type="Bgee" id="WBGene00022442">
    <property type="expression patterns" value="Expressed in adult organism"/>
</dbReference>
<dbReference type="WormBase" id="Y110A2AL.5">
    <property type="protein sequence ID" value="CE25193"/>
    <property type="gene ID" value="WBGene00022442"/>
</dbReference>